<evidence type="ECO:0000313" key="1">
    <source>
        <dbReference type="EMBL" id="KZD21619.1"/>
    </source>
</evidence>
<organism evidence="1 2">
    <name type="scientific">Tardiphaga robiniae</name>
    <dbReference type="NCBI Taxonomy" id="943830"/>
    <lineage>
        <taxon>Bacteria</taxon>
        <taxon>Pseudomonadati</taxon>
        <taxon>Pseudomonadota</taxon>
        <taxon>Alphaproteobacteria</taxon>
        <taxon>Hyphomicrobiales</taxon>
        <taxon>Nitrobacteraceae</taxon>
        <taxon>Tardiphaga</taxon>
    </lineage>
</organism>
<comment type="caution">
    <text evidence="1">The sequence shown here is derived from an EMBL/GenBank/DDBJ whole genome shotgun (WGS) entry which is preliminary data.</text>
</comment>
<dbReference type="STRING" id="943830.A4A58_14395"/>
<dbReference type="OrthoDB" id="8141282at2"/>
<reference evidence="1 2" key="1">
    <citation type="submission" date="2016-03" db="EMBL/GenBank/DDBJ databases">
        <title>Microsymbionts genomes from the relict species Vavilovia formosa (Stev.) Fed.</title>
        <authorList>
            <person name="Kopat V."/>
            <person name="Chirak E."/>
            <person name="Kimeklis A."/>
            <person name="Andronov E."/>
        </authorList>
    </citation>
    <scope>NUCLEOTIDE SEQUENCE [LARGE SCALE GENOMIC DNA]</scope>
    <source>
        <strain evidence="1 2">Vaf07</strain>
    </source>
</reference>
<dbReference type="AlphaFoldDB" id="A0A163Y008"/>
<dbReference type="Proteomes" id="UP000076574">
    <property type="component" value="Unassembled WGS sequence"/>
</dbReference>
<sequence length="119" mass="12818">MTNFARILRHGLLRISRRALVMVVLATYVFAGAVHGLCECDVTNPSGATIVSLAEKAIGHSDKGVVADNHCHGCFSVTAQPLVFTAVPVSIETRTAVFHDVERRSLPRGIDPPPPKFLT</sequence>
<proteinExistence type="predicted"/>
<name>A0A163Y008_9BRAD</name>
<protein>
    <recommendedName>
        <fullName evidence="3">DUF2946 domain-containing protein</fullName>
    </recommendedName>
</protein>
<evidence type="ECO:0008006" key="3">
    <source>
        <dbReference type="Google" id="ProtNLM"/>
    </source>
</evidence>
<accession>A0A163Y008</accession>
<gene>
    <name evidence="1" type="ORF">A4A58_14395</name>
</gene>
<evidence type="ECO:0000313" key="2">
    <source>
        <dbReference type="Proteomes" id="UP000076574"/>
    </source>
</evidence>
<dbReference type="EMBL" id="LVYV01000045">
    <property type="protein sequence ID" value="KZD21619.1"/>
    <property type="molecule type" value="Genomic_DNA"/>
</dbReference>
<keyword evidence="2" id="KW-1185">Reference proteome</keyword>